<evidence type="ECO:0000313" key="6">
    <source>
        <dbReference type="Proteomes" id="UP000319449"/>
    </source>
</evidence>
<keyword evidence="1" id="KW-0813">Transport</keyword>
<evidence type="ECO:0000256" key="1">
    <source>
        <dbReference type="ARBA" id="ARBA00022448"/>
    </source>
</evidence>
<dbReference type="InterPro" id="IPR027417">
    <property type="entry name" value="P-loop_NTPase"/>
</dbReference>
<dbReference type="Proteomes" id="UP000319449">
    <property type="component" value="Unassembled WGS sequence"/>
</dbReference>
<keyword evidence="6" id="KW-1185">Reference proteome</keyword>
<proteinExistence type="predicted"/>
<dbReference type="InterPro" id="IPR050166">
    <property type="entry name" value="ABC_transporter_ATP-bind"/>
</dbReference>
<dbReference type="OrthoDB" id="9809450at2"/>
<keyword evidence="2" id="KW-0547">Nucleotide-binding</keyword>
<dbReference type="InterPro" id="IPR003593">
    <property type="entry name" value="AAA+_ATPase"/>
</dbReference>
<dbReference type="CDD" id="cd03293">
    <property type="entry name" value="ABC_NrtD_SsuB_transporters"/>
    <property type="match status" value="1"/>
</dbReference>
<reference evidence="5 6" key="1">
    <citation type="submission" date="2019-07" db="EMBL/GenBank/DDBJ databases">
        <title>Genomic Encyclopedia of Archaeal and Bacterial Type Strains, Phase II (KMG-II): from individual species to whole genera.</title>
        <authorList>
            <person name="Goeker M."/>
        </authorList>
    </citation>
    <scope>NUCLEOTIDE SEQUENCE [LARGE SCALE GENOMIC DNA]</scope>
    <source>
        <strain evidence="5 6">ATCC BAA-1139</strain>
    </source>
</reference>
<sequence>MALVELKRVAKTYQGQSGPVHGLTGVDLTINDGEFLCVVGPSGCGKTTLLNVIAGFEAPTDGVVLVNGVRVSGPSPSRFVIFQEPALYPWLNVLQNVIFGLRMAGVEPTAQHAKGMELLETVHLARFANAWVTELSGGMKQRVALARALAMDPDVLLMDEPFAALDAQTRDMLHEAVEEVWQATGKTIVFVTHNVREAVRLGTRVVLMAAQGGGILREYPIGLPRNRYLEDLEVVTIASVIRDDLRREVLRAGEAGGVNGR</sequence>
<name>A0A562WRK0_9BACT</name>
<dbReference type="AlphaFoldDB" id="A0A562WRK0"/>
<dbReference type="SUPFAM" id="SSF52540">
    <property type="entry name" value="P-loop containing nucleoside triphosphate hydrolases"/>
    <property type="match status" value="1"/>
</dbReference>
<dbReference type="GO" id="GO:0005524">
    <property type="term" value="F:ATP binding"/>
    <property type="evidence" value="ECO:0007669"/>
    <property type="project" value="UniProtKB-KW"/>
</dbReference>
<evidence type="ECO:0000256" key="3">
    <source>
        <dbReference type="ARBA" id="ARBA00022840"/>
    </source>
</evidence>
<dbReference type="PROSITE" id="PS50893">
    <property type="entry name" value="ABC_TRANSPORTER_2"/>
    <property type="match status" value="1"/>
</dbReference>
<feature type="domain" description="ABC transporter" evidence="4">
    <location>
        <begin position="4"/>
        <end position="237"/>
    </location>
</feature>
<dbReference type="PROSITE" id="PS00211">
    <property type="entry name" value="ABC_TRANSPORTER_1"/>
    <property type="match status" value="1"/>
</dbReference>
<protein>
    <submittedName>
        <fullName evidence="5">NitT/TauT family transport system ATP-binding protein</fullName>
    </submittedName>
</protein>
<evidence type="ECO:0000313" key="5">
    <source>
        <dbReference type="EMBL" id="TWJ33028.1"/>
    </source>
</evidence>
<dbReference type="PANTHER" id="PTHR42788">
    <property type="entry name" value="TAURINE IMPORT ATP-BINDING PROTEIN-RELATED"/>
    <property type="match status" value="1"/>
</dbReference>
<evidence type="ECO:0000256" key="2">
    <source>
        <dbReference type="ARBA" id="ARBA00022741"/>
    </source>
</evidence>
<comment type="caution">
    <text evidence="5">The sequence shown here is derived from an EMBL/GenBank/DDBJ whole genome shotgun (WGS) entry which is preliminary data.</text>
</comment>
<dbReference type="Gene3D" id="3.40.50.300">
    <property type="entry name" value="P-loop containing nucleotide triphosphate hydrolases"/>
    <property type="match status" value="1"/>
</dbReference>
<dbReference type="InterPro" id="IPR003439">
    <property type="entry name" value="ABC_transporter-like_ATP-bd"/>
</dbReference>
<gene>
    <name evidence="5" type="ORF">JN12_00439</name>
</gene>
<dbReference type="InterPro" id="IPR017871">
    <property type="entry name" value="ABC_transporter-like_CS"/>
</dbReference>
<dbReference type="PANTHER" id="PTHR42788:SF13">
    <property type="entry name" value="ALIPHATIC SULFONATES IMPORT ATP-BINDING PROTEIN SSUB"/>
    <property type="match status" value="1"/>
</dbReference>
<dbReference type="SMART" id="SM00382">
    <property type="entry name" value="AAA"/>
    <property type="match status" value="1"/>
</dbReference>
<keyword evidence="3 5" id="KW-0067">ATP-binding</keyword>
<dbReference type="GO" id="GO:0016887">
    <property type="term" value="F:ATP hydrolysis activity"/>
    <property type="evidence" value="ECO:0007669"/>
    <property type="project" value="InterPro"/>
</dbReference>
<accession>A0A562WRK0</accession>
<evidence type="ECO:0000259" key="4">
    <source>
        <dbReference type="PROSITE" id="PS50893"/>
    </source>
</evidence>
<dbReference type="Pfam" id="PF00005">
    <property type="entry name" value="ABC_tran"/>
    <property type="match status" value="1"/>
</dbReference>
<organism evidence="5 6">
    <name type="scientific">Geobacter argillaceus</name>
    <dbReference type="NCBI Taxonomy" id="345631"/>
    <lineage>
        <taxon>Bacteria</taxon>
        <taxon>Pseudomonadati</taxon>
        <taxon>Thermodesulfobacteriota</taxon>
        <taxon>Desulfuromonadia</taxon>
        <taxon>Geobacterales</taxon>
        <taxon>Geobacteraceae</taxon>
        <taxon>Geobacter</taxon>
    </lineage>
</organism>
<dbReference type="RefSeq" id="WP_145017635.1">
    <property type="nucleotide sequence ID" value="NZ_VLLN01000002.1"/>
</dbReference>
<dbReference type="EMBL" id="VLLN01000002">
    <property type="protein sequence ID" value="TWJ33028.1"/>
    <property type="molecule type" value="Genomic_DNA"/>
</dbReference>